<dbReference type="Gene3D" id="3.50.4.10">
    <property type="entry name" value="Hepatocyte Growth Factor"/>
    <property type="match status" value="1"/>
</dbReference>
<protein>
    <recommendedName>
        <fullName evidence="4">Apple domain-containing protein</fullName>
    </recommendedName>
</protein>
<evidence type="ECO:0000313" key="3">
    <source>
        <dbReference type="Proteomes" id="UP000054558"/>
    </source>
</evidence>
<dbReference type="AlphaFoldDB" id="A0A1Y1HH74"/>
<evidence type="ECO:0000256" key="1">
    <source>
        <dbReference type="SAM" id="SignalP"/>
    </source>
</evidence>
<gene>
    <name evidence="2" type="ORF">KFL_000030610</name>
</gene>
<proteinExistence type="predicted"/>
<keyword evidence="1" id="KW-0732">Signal</keyword>
<sequence>MAPVTSWSSSTAAGMILAFLLVGTTLGLAAAQAPFTYIVQVAVDYPFYDIQPSPGPPGTCGGSSYGENATACEARCNATAVCVGFVHRSPVNCCFIKSRLLFPRLGADTTSYVKAPLGYTYTVQNATDYPGYDFRPLPLAGPTFFPPLCGDIGVSESAAACEIRCNAVDSCAGFVHYPFTNCCFLKFALPPANQKSDVTVNSYVKTAYLGYSVEFGLDYFGFPITVPGAPTSPACTFPPVGQAASDIPSAIAENLNACVARCDSTPACLAIAHYAVPNCCILWSTVAAPDPKPGAVYLSRRVGEQFRLEAIKTRQK</sequence>
<evidence type="ECO:0008006" key="4">
    <source>
        <dbReference type="Google" id="ProtNLM"/>
    </source>
</evidence>
<reference evidence="2 3" key="1">
    <citation type="journal article" date="2014" name="Nat. Commun.">
        <title>Klebsormidium flaccidum genome reveals primary factors for plant terrestrial adaptation.</title>
        <authorList>
            <person name="Hori K."/>
            <person name="Maruyama F."/>
            <person name="Fujisawa T."/>
            <person name="Togashi T."/>
            <person name="Yamamoto N."/>
            <person name="Seo M."/>
            <person name="Sato S."/>
            <person name="Yamada T."/>
            <person name="Mori H."/>
            <person name="Tajima N."/>
            <person name="Moriyama T."/>
            <person name="Ikeuchi M."/>
            <person name="Watanabe M."/>
            <person name="Wada H."/>
            <person name="Kobayashi K."/>
            <person name="Saito M."/>
            <person name="Masuda T."/>
            <person name="Sasaki-Sekimoto Y."/>
            <person name="Mashiguchi K."/>
            <person name="Awai K."/>
            <person name="Shimojima M."/>
            <person name="Masuda S."/>
            <person name="Iwai M."/>
            <person name="Nobusawa T."/>
            <person name="Narise T."/>
            <person name="Kondo S."/>
            <person name="Saito H."/>
            <person name="Sato R."/>
            <person name="Murakawa M."/>
            <person name="Ihara Y."/>
            <person name="Oshima-Yamada Y."/>
            <person name="Ohtaka K."/>
            <person name="Satoh M."/>
            <person name="Sonobe K."/>
            <person name="Ishii M."/>
            <person name="Ohtani R."/>
            <person name="Kanamori-Sato M."/>
            <person name="Honoki R."/>
            <person name="Miyazaki D."/>
            <person name="Mochizuki H."/>
            <person name="Umetsu J."/>
            <person name="Higashi K."/>
            <person name="Shibata D."/>
            <person name="Kamiya Y."/>
            <person name="Sato N."/>
            <person name="Nakamura Y."/>
            <person name="Tabata S."/>
            <person name="Ida S."/>
            <person name="Kurokawa K."/>
            <person name="Ohta H."/>
        </authorList>
    </citation>
    <scope>NUCLEOTIDE SEQUENCE [LARGE SCALE GENOMIC DNA]</scope>
    <source>
        <strain evidence="2 3">NIES-2285</strain>
    </source>
</reference>
<keyword evidence="3" id="KW-1185">Reference proteome</keyword>
<feature type="signal peptide" evidence="1">
    <location>
        <begin position="1"/>
        <end position="31"/>
    </location>
</feature>
<evidence type="ECO:0000313" key="2">
    <source>
        <dbReference type="EMBL" id="GAQ77785.1"/>
    </source>
</evidence>
<dbReference type="EMBL" id="DF236952">
    <property type="protein sequence ID" value="GAQ77785.1"/>
    <property type="molecule type" value="Genomic_DNA"/>
</dbReference>
<feature type="chain" id="PRO_5013073068" description="Apple domain-containing protein" evidence="1">
    <location>
        <begin position="32"/>
        <end position="316"/>
    </location>
</feature>
<organism evidence="2 3">
    <name type="scientific">Klebsormidium nitens</name>
    <name type="common">Green alga</name>
    <name type="synonym">Ulothrix nitens</name>
    <dbReference type="NCBI Taxonomy" id="105231"/>
    <lineage>
        <taxon>Eukaryota</taxon>
        <taxon>Viridiplantae</taxon>
        <taxon>Streptophyta</taxon>
        <taxon>Klebsormidiophyceae</taxon>
        <taxon>Klebsormidiales</taxon>
        <taxon>Klebsormidiaceae</taxon>
        <taxon>Klebsormidium</taxon>
    </lineage>
</organism>
<dbReference type="Proteomes" id="UP000054558">
    <property type="component" value="Unassembled WGS sequence"/>
</dbReference>
<accession>A0A1Y1HH74</accession>
<name>A0A1Y1HH74_KLENI</name>